<dbReference type="Proteomes" id="UP000230564">
    <property type="component" value="Unassembled WGS sequence"/>
</dbReference>
<evidence type="ECO:0000256" key="2">
    <source>
        <dbReference type="ARBA" id="ARBA00009399"/>
    </source>
</evidence>
<dbReference type="PANTHER" id="PTHR38459:SF1">
    <property type="entry name" value="PROPHAGE BACTOPRENOL-LINKED GLUCOSE TRANSLOCASE HOMOLOG"/>
    <property type="match status" value="1"/>
</dbReference>
<reference evidence="8 9" key="1">
    <citation type="submission" date="2017-09" db="EMBL/GenBank/DDBJ databases">
        <title>Depth-based differentiation of microbial function through sediment-hosted aquifers and enrichment of novel symbionts in the deep terrestrial subsurface.</title>
        <authorList>
            <person name="Probst A.J."/>
            <person name="Ladd B."/>
            <person name="Jarett J.K."/>
            <person name="Geller-Mcgrath D.E."/>
            <person name="Sieber C.M."/>
            <person name="Emerson J.B."/>
            <person name="Anantharaman K."/>
            <person name="Thomas B.C."/>
            <person name="Malmstrom R."/>
            <person name="Stieglmeier M."/>
            <person name="Klingl A."/>
            <person name="Woyke T."/>
            <person name="Ryan C.M."/>
            <person name="Banfield J.F."/>
        </authorList>
    </citation>
    <scope>NUCLEOTIDE SEQUENCE [LARGE SCALE GENOMIC DNA]</scope>
    <source>
        <strain evidence="8">CG11_big_fil_rev_8_21_14_0_20_36_20</strain>
    </source>
</reference>
<organism evidence="8 9">
    <name type="scientific">Candidatus Komeilibacteria bacterium CG11_big_fil_rev_8_21_14_0_20_36_20</name>
    <dbReference type="NCBI Taxonomy" id="1974477"/>
    <lineage>
        <taxon>Bacteria</taxon>
        <taxon>Candidatus Komeiliibacteriota</taxon>
    </lineage>
</organism>
<evidence type="ECO:0000256" key="5">
    <source>
        <dbReference type="ARBA" id="ARBA00023136"/>
    </source>
</evidence>
<feature type="transmembrane region" description="Helical" evidence="6">
    <location>
        <begin position="106"/>
        <end position="124"/>
    </location>
</feature>
<comment type="caution">
    <text evidence="8">The sequence shown here is derived from an EMBL/GenBank/DDBJ whole genome shotgun (WGS) entry which is preliminary data.</text>
</comment>
<dbReference type="GO" id="GO:0005886">
    <property type="term" value="C:plasma membrane"/>
    <property type="evidence" value="ECO:0007669"/>
    <property type="project" value="TreeGrafter"/>
</dbReference>
<dbReference type="AlphaFoldDB" id="A0A2H0NCA4"/>
<keyword evidence="4 6" id="KW-1133">Transmembrane helix</keyword>
<comment type="similarity">
    <text evidence="2">Belongs to the GtrA family.</text>
</comment>
<protein>
    <submittedName>
        <fullName evidence="8">Polysaccharide synthesis protein GtrA</fullName>
    </submittedName>
</protein>
<sequence>MKFIWRFACDNRKQIMKYSSVGISAAIIDFSVLYILTEYFKLYYLLSATISFILAAFFNYNLNRRWTFRSSGNQNKQLPVFFIIAILGILLNNHIMYIGVEKFGLWYIYAKIISTTIVTFWNFFGNKYLTFKIK</sequence>
<dbReference type="EMBL" id="PCWQ01000012">
    <property type="protein sequence ID" value="PIR06529.1"/>
    <property type="molecule type" value="Genomic_DNA"/>
</dbReference>
<evidence type="ECO:0000256" key="3">
    <source>
        <dbReference type="ARBA" id="ARBA00022692"/>
    </source>
</evidence>
<evidence type="ECO:0000256" key="4">
    <source>
        <dbReference type="ARBA" id="ARBA00022989"/>
    </source>
</evidence>
<evidence type="ECO:0000313" key="9">
    <source>
        <dbReference type="Proteomes" id="UP000230564"/>
    </source>
</evidence>
<name>A0A2H0NCA4_9BACT</name>
<dbReference type="InterPro" id="IPR051401">
    <property type="entry name" value="GtrA_CellWall_Glycosyl"/>
</dbReference>
<accession>A0A2H0NCA4</accession>
<dbReference type="Pfam" id="PF04138">
    <property type="entry name" value="GtrA_DPMS_TM"/>
    <property type="match status" value="1"/>
</dbReference>
<gene>
    <name evidence="8" type="ORF">COV55_03275</name>
</gene>
<feature type="transmembrane region" description="Helical" evidence="6">
    <location>
        <begin position="80"/>
        <end position="100"/>
    </location>
</feature>
<proteinExistence type="inferred from homology"/>
<feature type="transmembrane region" description="Helical" evidence="6">
    <location>
        <begin position="15"/>
        <end position="36"/>
    </location>
</feature>
<evidence type="ECO:0000256" key="6">
    <source>
        <dbReference type="SAM" id="Phobius"/>
    </source>
</evidence>
<comment type="subcellular location">
    <subcellularLocation>
        <location evidence="1">Membrane</location>
        <topology evidence="1">Multi-pass membrane protein</topology>
    </subcellularLocation>
</comment>
<evidence type="ECO:0000259" key="7">
    <source>
        <dbReference type="Pfam" id="PF04138"/>
    </source>
</evidence>
<dbReference type="InterPro" id="IPR007267">
    <property type="entry name" value="GtrA_DPMS_TM"/>
</dbReference>
<keyword evidence="5 6" id="KW-0472">Membrane</keyword>
<feature type="transmembrane region" description="Helical" evidence="6">
    <location>
        <begin position="42"/>
        <end position="60"/>
    </location>
</feature>
<evidence type="ECO:0000313" key="8">
    <source>
        <dbReference type="EMBL" id="PIR06529.1"/>
    </source>
</evidence>
<dbReference type="GO" id="GO:0000271">
    <property type="term" value="P:polysaccharide biosynthetic process"/>
    <property type="evidence" value="ECO:0007669"/>
    <property type="project" value="InterPro"/>
</dbReference>
<evidence type="ECO:0000256" key="1">
    <source>
        <dbReference type="ARBA" id="ARBA00004141"/>
    </source>
</evidence>
<dbReference type="PANTHER" id="PTHR38459">
    <property type="entry name" value="PROPHAGE BACTOPRENOL-LINKED GLUCOSE TRANSLOCASE HOMOLOG"/>
    <property type="match status" value="1"/>
</dbReference>
<feature type="domain" description="GtrA/DPMS transmembrane" evidence="7">
    <location>
        <begin position="17"/>
        <end position="131"/>
    </location>
</feature>
<keyword evidence="3 6" id="KW-0812">Transmembrane</keyword>